<dbReference type="PANTHER" id="PTHR42815">
    <property type="entry name" value="FAD-BINDING, PUTATIVE (AFU_ORTHOLOGUE AFUA_6G07600)-RELATED"/>
    <property type="match status" value="1"/>
</dbReference>
<gene>
    <name evidence="2" type="ORF">SAMN02745157_0815</name>
</gene>
<organism evidence="2 3">
    <name type="scientific">Kaistia soli DSM 19436</name>
    <dbReference type="NCBI Taxonomy" id="1122133"/>
    <lineage>
        <taxon>Bacteria</taxon>
        <taxon>Pseudomonadati</taxon>
        <taxon>Pseudomonadota</taxon>
        <taxon>Alphaproteobacteria</taxon>
        <taxon>Hyphomicrobiales</taxon>
        <taxon>Kaistiaceae</taxon>
        <taxon>Kaistia</taxon>
    </lineage>
</organism>
<dbReference type="OrthoDB" id="9790331at2"/>
<evidence type="ECO:0000313" key="2">
    <source>
        <dbReference type="EMBL" id="SHE73340.1"/>
    </source>
</evidence>
<protein>
    <recommendedName>
        <fullName evidence="1">Pyridoxamine 5'-phosphate oxidase N-terminal domain-containing protein</fullName>
    </recommendedName>
</protein>
<accession>A0A1M4VWQ8</accession>
<dbReference type="InterPro" id="IPR011576">
    <property type="entry name" value="Pyridox_Oxase_N"/>
</dbReference>
<dbReference type="Gene3D" id="2.30.110.10">
    <property type="entry name" value="Electron Transport, Fmn-binding Protein, Chain A"/>
    <property type="match status" value="1"/>
</dbReference>
<reference evidence="2 3" key="1">
    <citation type="submission" date="2016-11" db="EMBL/GenBank/DDBJ databases">
        <authorList>
            <person name="Jaros S."/>
            <person name="Januszkiewicz K."/>
            <person name="Wedrychowicz H."/>
        </authorList>
    </citation>
    <scope>NUCLEOTIDE SEQUENCE [LARGE SCALE GENOMIC DNA]</scope>
    <source>
        <strain evidence="2 3">DSM 19436</strain>
    </source>
</reference>
<dbReference type="STRING" id="1122133.SAMN02745157_0815"/>
<dbReference type="EMBL" id="FQUP01000001">
    <property type="protein sequence ID" value="SHE73340.1"/>
    <property type="molecule type" value="Genomic_DNA"/>
</dbReference>
<proteinExistence type="predicted"/>
<dbReference type="AlphaFoldDB" id="A0A1M4VWQ8"/>
<dbReference type="Proteomes" id="UP000184485">
    <property type="component" value="Unassembled WGS sequence"/>
</dbReference>
<dbReference type="NCBIfam" id="TIGR04025">
    <property type="entry name" value="PPOX_FMN_DR2398"/>
    <property type="match status" value="1"/>
</dbReference>
<dbReference type="RefSeq" id="WP_073051476.1">
    <property type="nucleotide sequence ID" value="NZ_FQUP01000001.1"/>
</dbReference>
<evidence type="ECO:0000259" key="1">
    <source>
        <dbReference type="Pfam" id="PF01243"/>
    </source>
</evidence>
<sequence>MAPIRSPEALRALYGAPSPRALAKQLDHIDRHCRAFIALSPFLVLSTQGPDGLGDATPRGDHPGFVTVADERTLIIPDRPGNRRVDSLTNIVERPGIGLLFLIPGFLETLRVNGDAVIDDDLVLREAHRVDDSLPATVLVVTVREAYLQCGKALIRSDLWAPDSWPERTLLPTMGEMLKDHTRSSAPPESDAEMLERYKAILY</sequence>
<keyword evidence="3" id="KW-1185">Reference proteome</keyword>
<dbReference type="PANTHER" id="PTHR42815:SF2">
    <property type="entry name" value="FAD-BINDING, PUTATIVE (AFU_ORTHOLOGUE AFUA_6G07600)-RELATED"/>
    <property type="match status" value="1"/>
</dbReference>
<dbReference type="InterPro" id="IPR024029">
    <property type="entry name" value="Pyridox_Oxase_FMN-dep"/>
</dbReference>
<name>A0A1M4VWQ8_9HYPH</name>
<dbReference type="Pfam" id="PF01243">
    <property type="entry name" value="PNPOx_N"/>
    <property type="match status" value="1"/>
</dbReference>
<dbReference type="InterPro" id="IPR012349">
    <property type="entry name" value="Split_barrel_FMN-bd"/>
</dbReference>
<evidence type="ECO:0000313" key="3">
    <source>
        <dbReference type="Proteomes" id="UP000184485"/>
    </source>
</evidence>
<dbReference type="SUPFAM" id="SSF50475">
    <property type="entry name" value="FMN-binding split barrel"/>
    <property type="match status" value="1"/>
</dbReference>
<feature type="domain" description="Pyridoxamine 5'-phosphate oxidase N-terminal" evidence="1">
    <location>
        <begin position="30"/>
        <end position="150"/>
    </location>
</feature>